<reference evidence="2 3" key="1">
    <citation type="submission" date="2016-10" db="EMBL/GenBank/DDBJ databases">
        <authorList>
            <person name="de Groot N.N."/>
        </authorList>
    </citation>
    <scope>NUCLEOTIDE SEQUENCE [LARGE SCALE GENOMIC DNA]</scope>
    <source>
        <strain evidence="2 3">DSM 16195</strain>
    </source>
</reference>
<dbReference type="Pfam" id="PF25056">
    <property type="entry name" value="DUF7793"/>
    <property type="match status" value="1"/>
</dbReference>
<proteinExistence type="predicted"/>
<gene>
    <name evidence="2" type="ORF">SAMN05421855_104216</name>
</gene>
<name>A0A1G7HPU4_9FLAO</name>
<keyword evidence="3" id="KW-1185">Reference proteome</keyword>
<dbReference type="AlphaFoldDB" id="A0A1G7HPU4"/>
<evidence type="ECO:0000259" key="1">
    <source>
        <dbReference type="Pfam" id="PF25056"/>
    </source>
</evidence>
<sequence length="275" mass="31454">MMYDTITPTIKFWIDQHIIHCEIYSGFGKINSESEIEKIFINEISTISEGKFLPILINLREVNDSSSIRIFKLLSRNTKLNSLVLSKTFLVKSYSLKGLLLIYNFTSNLIVPNTVFNDYDLAIADCTEVFKNFNGKKKKKTTVQIEDSRFWIEDGILFCHFKNKDANYKLDTAKVEIFIKTVTKLCNGKAMPFLIDARDSRGTFSSEAATLFAKSPKLVNLRISEAFLLNSIGIKLLITSYKRIYDPITPYAVFSNINAAKQYCIESKNKYYGIS</sequence>
<dbReference type="InterPro" id="IPR056695">
    <property type="entry name" value="DUF7793"/>
</dbReference>
<feature type="domain" description="DUF7793" evidence="1">
    <location>
        <begin position="150"/>
        <end position="263"/>
    </location>
</feature>
<organism evidence="2 3">
    <name type="scientific">Ulvibacter litoralis</name>
    <dbReference type="NCBI Taxonomy" id="227084"/>
    <lineage>
        <taxon>Bacteria</taxon>
        <taxon>Pseudomonadati</taxon>
        <taxon>Bacteroidota</taxon>
        <taxon>Flavobacteriia</taxon>
        <taxon>Flavobacteriales</taxon>
        <taxon>Flavobacteriaceae</taxon>
        <taxon>Ulvibacter</taxon>
    </lineage>
</organism>
<protein>
    <recommendedName>
        <fullName evidence="1">DUF7793 domain-containing protein</fullName>
    </recommendedName>
</protein>
<evidence type="ECO:0000313" key="3">
    <source>
        <dbReference type="Proteomes" id="UP000199321"/>
    </source>
</evidence>
<dbReference type="RefSeq" id="WP_229792634.1">
    <property type="nucleotide sequence ID" value="NZ_BMWO01000004.1"/>
</dbReference>
<dbReference type="STRING" id="227084.SAMN05421855_104216"/>
<accession>A0A1G7HPU4</accession>
<evidence type="ECO:0000313" key="2">
    <source>
        <dbReference type="EMBL" id="SDF02358.1"/>
    </source>
</evidence>
<dbReference type="EMBL" id="FNBA01000004">
    <property type="protein sequence ID" value="SDF02358.1"/>
    <property type="molecule type" value="Genomic_DNA"/>
</dbReference>
<dbReference type="Proteomes" id="UP000199321">
    <property type="component" value="Unassembled WGS sequence"/>
</dbReference>